<dbReference type="GO" id="GO:0009228">
    <property type="term" value="P:thiamine biosynthetic process"/>
    <property type="evidence" value="ECO:0007669"/>
    <property type="project" value="InterPro"/>
</dbReference>
<reference evidence="1 2" key="1">
    <citation type="submission" date="2020-03" db="EMBL/GenBank/DDBJ databases">
        <title>Complete genome sequences of two sulfur-disproportionating bacterial strains T55J and Mzg5.</title>
        <authorList>
            <person name="Umezawa K."/>
            <person name="Kojima H."/>
            <person name="Kato Y."/>
            <person name="Fukui M."/>
        </authorList>
    </citation>
    <scope>NUCLEOTIDE SEQUENCE [LARGE SCALE GENOMIC DNA]</scope>
    <source>
        <strain evidence="1 2">T55J</strain>
    </source>
</reference>
<accession>A0A7G1GYE2</accession>
<organism evidence="1 2">
    <name type="scientific">Dissulfurispira thermophila</name>
    <dbReference type="NCBI Taxonomy" id="2715679"/>
    <lineage>
        <taxon>Bacteria</taxon>
        <taxon>Pseudomonadati</taxon>
        <taxon>Nitrospirota</taxon>
        <taxon>Thermodesulfovibrionia</taxon>
        <taxon>Thermodesulfovibrionales</taxon>
        <taxon>Dissulfurispiraceae</taxon>
        <taxon>Dissulfurispira</taxon>
    </lineage>
</organism>
<dbReference type="GO" id="GO:0051536">
    <property type="term" value="F:iron-sulfur cluster binding"/>
    <property type="evidence" value="ECO:0007669"/>
    <property type="project" value="InterPro"/>
</dbReference>
<name>A0A7G1GYE2_9BACT</name>
<proteinExistence type="predicted"/>
<protein>
    <recommendedName>
        <fullName evidence="3">Phosphomethylpyrimidine synthase</fullName>
    </recommendedName>
</protein>
<dbReference type="InterPro" id="IPR002817">
    <property type="entry name" value="ThiC/BzaA/B"/>
</dbReference>
<dbReference type="KEGG" id="dtp:JZK55_01300"/>
<dbReference type="Proteomes" id="UP000516360">
    <property type="component" value="Chromosome"/>
</dbReference>
<dbReference type="Pfam" id="PF01964">
    <property type="entry name" value="ThiC_Rad_SAM"/>
    <property type="match status" value="1"/>
</dbReference>
<sequence length="71" mass="8300">MPLRISDAIEKDRKMVQYRKNLDWEGQASLSFNPEKVKEWRSQIPPTLNKVCSMCGEFCAIKTVERALQKK</sequence>
<gene>
    <name evidence="1" type="ORF">JZK55_01300</name>
</gene>
<dbReference type="AlphaFoldDB" id="A0A7G1GYE2"/>
<evidence type="ECO:0000313" key="2">
    <source>
        <dbReference type="Proteomes" id="UP000516360"/>
    </source>
</evidence>
<evidence type="ECO:0008006" key="3">
    <source>
        <dbReference type="Google" id="ProtNLM"/>
    </source>
</evidence>
<dbReference type="EMBL" id="AP022873">
    <property type="protein sequence ID" value="BCB95208.1"/>
    <property type="molecule type" value="Genomic_DNA"/>
</dbReference>
<dbReference type="Gene3D" id="6.10.250.620">
    <property type="match status" value="1"/>
</dbReference>
<evidence type="ECO:0000313" key="1">
    <source>
        <dbReference type="EMBL" id="BCB95208.1"/>
    </source>
</evidence>
<keyword evidence="2" id="KW-1185">Reference proteome</keyword>